<keyword evidence="2" id="KW-1185">Reference proteome</keyword>
<evidence type="ECO:0000313" key="2">
    <source>
        <dbReference type="Proteomes" id="UP001216595"/>
    </source>
</evidence>
<dbReference type="EMBL" id="JAQQKW010000025">
    <property type="protein sequence ID" value="MDC7696168.1"/>
    <property type="molecule type" value="Genomic_DNA"/>
</dbReference>
<comment type="caution">
    <text evidence="1">The sequence shown here is derived from an EMBL/GenBank/DDBJ whole genome shotgun (WGS) entry which is preliminary data.</text>
</comment>
<name>A0ABT5IIZ4_9CAUL</name>
<proteinExistence type="predicted"/>
<protein>
    <submittedName>
        <fullName evidence="1">Uncharacterized protein</fullName>
    </submittedName>
</protein>
<dbReference type="RefSeq" id="WP_272742809.1">
    <property type="nucleotide sequence ID" value="NZ_JAQQKW010000025.1"/>
</dbReference>
<feature type="non-terminal residue" evidence="1">
    <location>
        <position position="1"/>
    </location>
</feature>
<sequence length="67" mass="7735">QRFTTLFIRHLIADLISKFYGLPPSSFLFPIHNQPPLHREVGRLVVHHDPQRELWDLLDLMACSSGG</sequence>
<gene>
    <name evidence="1" type="ORF">PQU94_17985</name>
</gene>
<evidence type="ECO:0000313" key="1">
    <source>
        <dbReference type="EMBL" id="MDC7696168.1"/>
    </source>
</evidence>
<organism evidence="1 2">
    <name type="scientific">Asticcacaulis currens</name>
    <dbReference type="NCBI Taxonomy" id="2984210"/>
    <lineage>
        <taxon>Bacteria</taxon>
        <taxon>Pseudomonadati</taxon>
        <taxon>Pseudomonadota</taxon>
        <taxon>Alphaproteobacteria</taxon>
        <taxon>Caulobacterales</taxon>
        <taxon>Caulobacteraceae</taxon>
        <taxon>Asticcacaulis</taxon>
    </lineage>
</organism>
<reference evidence="1 2" key="1">
    <citation type="submission" date="2023-01" db="EMBL/GenBank/DDBJ databases">
        <title>Novel species of the genus Asticcacaulis isolated from rivers.</title>
        <authorList>
            <person name="Lu H."/>
        </authorList>
    </citation>
    <scope>NUCLEOTIDE SEQUENCE [LARGE SCALE GENOMIC DNA]</scope>
    <source>
        <strain evidence="1 2">DXS10W</strain>
    </source>
</reference>
<accession>A0ABT5IIZ4</accession>
<dbReference type="Proteomes" id="UP001216595">
    <property type="component" value="Unassembled WGS sequence"/>
</dbReference>